<dbReference type="EMBL" id="JAAIUW010000003">
    <property type="protein sequence ID" value="KAF7838202.1"/>
    <property type="molecule type" value="Genomic_DNA"/>
</dbReference>
<proteinExistence type="predicted"/>
<accession>A0A835CGP9</accession>
<comment type="caution">
    <text evidence="1">The sequence shown here is derived from an EMBL/GenBank/DDBJ whole genome shotgun (WGS) entry which is preliminary data.</text>
</comment>
<organism evidence="1 2">
    <name type="scientific">Senna tora</name>
    <dbReference type="NCBI Taxonomy" id="362788"/>
    <lineage>
        <taxon>Eukaryota</taxon>
        <taxon>Viridiplantae</taxon>
        <taxon>Streptophyta</taxon>
        <taxon>Embryophyta</taxon>
        <taxon>Tracheophyta</taxon>
        <taxon>Spermatophyta</taxon>
        <taxon>Magnoliopsida</taxon>
        <taxon>eudicotyledons</taxon>
        <taxon>Gunneridae</taxon>
        <taxon>Pentapetalae</taxon>
        <taxon>rosids</taxon>
        <taxon>fabids</taxon>
        <taxon>Fabales</taxon>
        <taxon>Fabaceae</taxon>
        <taxon>Caesalpinioideae</taxon>
        <taxon>Cassia clade</taxon>
        <taxon>Senna</taxon>
    </lineage>
</organism>
<sequence length="41" mass="4796">MSIVPKAKTFEQELKTFAANYWKEALNQKKEKNGNRLPSQK</sequence>
<evidence type="ECO:0000313" key="1">
    <source>
        <dbReference type="EMBL" id="KAF7838202.1"/>
    </source>
</evidence>
<dbReference type="Proteomes" id="UP000634136">
    <property type="component" value="Unassembled WGS sequence"/>
</dbReference>
<dbReference type="AlphaFoldDB" id="A0A835CGP9"/>
<protein>
    <submittedName>
        <fullName evidence="1">Uncharacterized protein</fullName>
    </submittedName>
</protein>
<gene>
    <name evidence="1" type="ORF">G2W53_006684</name>
</gene>
<reference evidence="1" key="1">
    <citation type="submission" date="2020-09" db="EMBL/GenBank/DDBJ databases">
        <title>Genome-Enabled Discovery of Anthraquinone Biosynthesis in Senna tora.</title>
        <authorList>
            <person name="Kang S.-H."/>
            <person name="Pandey R.P."/>
            <person name="Lee C.-M."/>
            <person name="Sim J.-S."/>
            <person name="Jeong J.-T."/>
            <person name="Choi B.-S."/>
            <person name="Jung M."/>
            <person name="Ginzburg D."/>
            <person name="Zhao K."/>
            <person name="Won S.Y."/>
            <person name="Oh T.-J."/>
            <person name="Yu Y."/>
            <person name="Kim N.-H."/>
            <person name="Lee O.R."/>
            <person name="Lee T.-H."/>
            <person name="Bashyal P."/>
            <person name="Kim T.-S."/>
            <person name="Lee W.-H."/>
            <person name="Kawkins C."/>
            <person name="Kim C.-K."/>
            <person name="Kim J.S."/>
            <person name="Ahn B.O."/>
            <person name="Rhee S.Y."/>
            <person name="Sohng J.K."/>
        </authorList>
    </citation>
    <scope>NUCLEOTIDE SEQUENCE</scope>
    <source>
        <tissue evidence="1">Leaf</tissue>
    </source>
</reference>
<keyword evidence="2" id="KW-1185">Reference proteome</keyword>
<evidence type="ECO:0000313" key="2">
    <source>
        <dbReference type="Proteomes" id="UP000634136"/>
    </source>
</evidence>
<name>A0A835CGP9_9FABA</name>